<dbReference type="InterPro" id="IPR000594">
    <property type="entry name" value="ThiF_NAD_FAD-bd"/>
</dbReference>
<evidence type="ECO:0000256" key="8">
    <source>
        <dbReference type="ARBA" id="ARBA00066884"/>
    </source>
</evidence>
<dbReference type="PANTHER" id="PTHR10953:SF102">
    <property type="entry name" value="ADENYLYLTRANSFERASE AND SULFURTRANSFERASE MOCS3"/>
    <property type="match status" value="1"/>
</dbReference>
<comment type="similarity">
    <text evidence="1">Belongs to the HesA/MoeB/ThiF family.</text>
</comment>
<evidence type="ECO:0000256" key="9">
    <source>
        <dbReference type="ARBA" id="ARBA00073635"/>
    </source>
</evidence>
<organism evidence="15 16">
    <name type="scientific">Gemmobacter aquatilis</name>
    <dbReference type="NCBI Taxonomy" id="933059"/>
    <lineage>
        <taxon>Bacteria</taxon>
        <taxon>Pseudomonadati</taxon>
        <taxon>Pseudomonadota</taxon>
        <taxon>Alphaproteobacteria</taxon>
        <taxon>Rhodobacterales</taxon>
        <taxon>Paracoccaceae</taxon>
        <taxon>Gemmobacter</taxon>
    </lineage>
</organism>
<evidence type="ECO:0000256" key="13">
    <source>
        <dbReference type="SAM" id="Phobius"/>
    </source>
</evidence>
<keyword evidence="13" id="KW-1133">Transmembrane helix</keyword>
<keyword evidence="15" id="KW-0548">Nucleotidyltransferase</keyword>
<feature type="transmembrane region" description="Helical" evidence="13">
    <location>
        <begin position="57"/>
        <end position="76"/>
    </location>
</feature>
<comment type="function">
    <text evidence="6">Catalyzes the adenylation by ATP of the carboxyl group of the C-terminal glycine of sulfur carrier protein MoaD.</text>
</comment>
<evidence type="ECO:0000256" key="6">
    <source>
        <dbReference type="ARBA" id="ARBA00055169"/>
    </source>
</evidence>
<evidence type="ECO:0000256" key="4">
    <source>
        <dbReference type="ARBA" id="ARBA00022840"/>
    </source>
</evidence>
<dbReference type="GO" id="GO:0061605">
    <property type="term" value="F:molybdopterin-synthase adenylyltransferase activity"/>
    <property type="evidence" value="ECO:0007669"/>
    <property type="project" value="UniProtKB-EC"/>
</dbReference>
<evidence type="ECO:0000256" key="7">
    <source>
        <dbReference type="ARBA" id="ARBA00063809"/>
    </source>
</evidence>
<comment type="catalytic activity">
    <reaction evidence="5">
        <text>[molybdopterin-synthase sulfur-carrier protein]-C-terminal Gly-Gly + ATP + H(+) = [molybdopterin-synthase sulfur-carrier protein]-C-terminal Gly-Gly-AMP + diphosphate</text>
        <dbReference type="Rhea" id="RHEA:43616"/>
        <dbReference type="Rhea" id="RHEA-COMP:12159"/>
        <dbReference type="Rhea" id="RHEA-COMP:12202"/>
        <dbReference type="ChEBI" id="CHEBI:15378"/>
        <dbReference type="ChEBI" id="CHEBI:30616"/>
        <dbReference type="ChEBI" id="CHEBI:33019"/>
        <dbReference type="ChEBI" id="CHEBI:90618"/>
        <dbReference type="ChEBI" id="CHEBI:90778"/>
        <dbReference type="EC" id="2.7.7.80"/>
    </reaction>
</comment>
<evidence type="ECO:0000313" key="16">
    <source>
        <dbReference type="Proteomes" id="UP000198761"/>
    </source>
</evidence>
<dbReference type="GO" id="GO:0005524">
    <property type="term" value="F:ATP binding"/>
    <property type="evidence" value="ECO:0007669"/>
    <property type="project" value="UniProtKB-KW"/>
</dbReference>
<dbReference type="Gene3D" id="3.40.50.720">
    <property type="entry name" value="NAD(P)-binding Rossmann-like Domain"/>
    <property type="match status" value="1"/>
</dbReference>
<keyword evidence="4" id="KW-0067">ATP-binding</keyword>
<proteinExistence type="inferred from homology"/>
<keyword evidence="2 15" id="KW-0808">Transferase</keyword>
<dbReference type="OrthoDB" id="9804286at2"/>
<dbReference type="STRING" id="933059.SAMN04488103_10762"/>
<dbReference type="CDD" id="cd00757">
    <property type="entry name" value="ThiF_MoeB_HesA_family"/>
    <property type="match status" value="1"/>
</dbReference>
<evidence type="ECO:0000259" key="14">
    <source>
        <dbReference type="Pfam" id="PF00899"/>
    </source>
</evidence>
<dbReference type="InterPro" id="IPR035985">
    <property type="entry name" value="Ubiquitin-activating_enz"/>
</dbReference>
<dbReference type="RefSeq" id="WP_091301994.1">
    <property type="nucleotide sequence ID" value="NZ_FOCE01000007.1"/>
</dbReference>
<dbReference type="InterPro" id="IPR045886">
    <property type="entry name" value="ThiF/MoeB/HesA"/>
</dbReference>
<dbReference type="GO" id="GO:0004792">
    <property type="term" value="F:thiosulfate-cyanide sulfurtransferase activity"/>
    <property type="evidence" value="ECO:0007669"/>
    <property type="project" value="TreeGrafter"/>
</dbReference>
<dbReference type="FunFam" id="3.40.50.720:FF:000033">
    <property type="entry name" value="Adenylyltransferase and sulfurtransferase MOCS3"/>
    <property type="match status" value="1"/>
</dbReference>
<reference evidence="15 16" key="1">
    <citation type="submission" date="2016-10" db="EMBL/GenBank/DDBJ databases">
        <authorList>
            <person name="de Groot N.N."/>
        </authorList>
    </citation>
    <scope>NUCLEOTIDE SEQUENCE [LARGE SCALE GENOMIC DNA]</scope>
    <source>
        <strain evidence="15 16">DSM 3857</strain>
    </source>
</reference>
<dbReference type="GO" id="GO:0008641">
    <property type="term" value="F:ubiquitin-like modifier activating enzyme activity"/>
    <property type="evidence" value="ECO:0007669"/>
    <property type="project" value="InterPro"/>
</dbReference>
<feature type="transmembrane region" description="Helical" evidence="13">
    <location>
        <begin position="125"/>
        <end position="143"/>
    </location>
</feature>
<accession>A0A1H8IVP3</accession>
<evidence type="ECO:0000256" key="5">
    <source>
        <dbReference type="ARBA" id="ARBA00052218"/>
    </source>
</evidence>
<evidence type="ECO:0000256" key="12">
    <source>
        <dbReference type="ARBA" id="ARBA00078531"/>
    </source>
</evidence>
<dbReference type="SUPFAM" id="SSF69572">
    <property type="entry name" value="Activating enzymes of the ubiquitin-like proteins"/>
    <property type="match status" value="1"/>
</dbReference>
<dbReference type="GO" id="GO:0005829">
    <property type="term" value="C:cytosol"/>
    <property type="evidence" value="ECO:0007669"/>
    <property type="project" value="TreeGrafter"/>
</dbReference>
<evidence type="ECO:0000256" key="1">
    <source>
        <dbReference type="ARBA" id="ARBA00009919"/>
    </source>
</evidence>
<feature type="domain" description="THIF-type NAD/FAD binding fold" evidence="14">
    <location>
        <begin position="103"/>
        <end position="337"/>
    </location>
</feature>
<keyword evidence="3" id="KW-0547">Nucleotide-binding</keyword>
<dbReference type="NCBIfam" id="NF004281">
    <property type="entry name" value="PRK05690.1"/>
    <property type="match status" value="1"/>
</dbReference>
<comment type="subunit">
    <text evidence="7">Homodimer. Forms a stable heterotetrameric complex of 2 MoeB and 2 MoaD during adenylation of MoaD.</text>
</comment>
<dbReference type="Proteomes" id="UP000198761">
    <property type="component" value="Unassembled WGS sequence"/>
</dbReference>
<evidence type="ECO:0000256" key="10">
    <source>
        <dbReference type="ARBA" id="ARBA00075110"/>
    </source>
</evidence>
<gene>
    <name evidence="15" type="ORF">SAMN04488103_10762</name>
</gene>
<keyword evidence="13" id="KW-0812">Transmembrane</keyword>
<evidence type="ECO:0000256" key="11">
    <source>
        <dbReference type="ARBA" id="ARBA00075328"/>
    </source>
</evidence>
<dbReference type="PANTHER" id="PTHR10953">
    <property type="entry name" value="UBIQUITIN-ACTIVATING ENZYME E1"/>
    <property type="match status" value="1"/>
</dbReference>
<dbReference type="EC" id="2.7.7.80" evidence="8"/>
<dbReference type="GO" id="GO:0008146">
    <property type="term" value="F:sulfotransferase activity"/>
    <property type="evidence" value="ECO:0007669"/>
    <property type="project" value="TreeGrafter"/>
</dbReference>
<dbReference type="EMBL" id="FOCE01000007">
    <property type="protein sequence ID" value="SEN72830.1"/>
    <property type="molecule type" value="Genomic_DNA"/>
</dbReference>
<sequence length="347" mass="35900">MLLVGAVLAAIWGIGALMGVPVARRLAMVGMIWAGVVLAHLLLPEGSPLRQATGGSAQGWLVLGGAVALAFGYRALLSRLRRRAAPVAPAQAAPFSATELDRYARHIILREIGGPGQRRLKEAKVLVVGAGGLGSPALLYLAASGVGTIGVIDADVVEGSNLQRQIIHSDARIGMAKVQSAAVALRALNPFVTVQTHEARLDAAGAEGVMGAYDLILDGTDNFDTRYLVNRVAVRLGKPLIAAAITQWEGQLSLYHPASGGPCYECVFPTRPAPGMVPSCAEAGVAAPLPGVIGAMMAMEAVKHLTGAGETLRGRLMIHDALYAETRVIGVKRRADCACCGAQGATG</sequence>
<keyword evidence="13" id="KW-0472">Membrane</keyword>
<dbReference type="AlphaFoldDB" id="A0A1H8IVP3"/>
<evidence type="ECO:0000256" key="3">
    <source>
        <dbReference type="ARBA" id="ARBA00022741"/>
    </source>
</evidence>
<dbReference type="Pfam" id="PF00899">
    <property type="entry name" value="ThiF"/>
    <property type="match status" value="1"/>
</dbReference>
<evidence type="ECO:0000256" key="2">
    <source>
        <dbReference type="ARBA" id="ARBA00022679"/>
    </source>
</evidence>
<evidence type="ECO:0000313" key="15">
    <source>
        <dbReference type="EMBL" id="SEN72830.1"/>
    </source>
</evidence>
<protein>
    <recommendedName>
        <fullName evidence="9">Molybdopterin-synthase adenylyltransferase</fullName>
        <ecNumber evidence="8">2.7.7.80</ecNumber>
    </recommendedName>
    <alternativeName>
        <fullName evidence="12">MoaD protein adenylase</fullName>
    </alternativeName>
    <alternativeName>
        <fullName evidence="10">Molybdopterin-converting factor subunit 1 adenylase</fullName>
    </alternativeName>
    <alternativeName>
        <fullName evidence="11">Sulfur carrier protein MoaD adenylyltransferase</fullName>
    </alternativeName>
</protein>
<name>A0A1H8IVP3_9RHOB</name>
<keyword evidence="16" id="KW-1185">Reference proteome</keyword>